<dbReference type="GO" id="GO:0005524">
    <property type="term" value="F:ATP binding"/>
    <property type="evidence" value="ECO:0007669"/>
    <property type="project" value="UniProtKB-KW"/>
</dbReference>
<dbReference type="STRING" id="1328760.A0A164ZPF5"/>
<feature type="region of interest" description="Disordered" evidence="7">
    <location>
        <begin position="779"/>
        <end position="818"/>
    </location>
</feature>
<comment type="catalytic activity">
    <reaction evidence="6">
        <text>cytidine(34) in tRNA(Ile2) + L-lysine + ATP = lysidine(34) in tRNA(Ile2) + AMP + diphosphate + H(+)</text>
        <dbReference type="Rhea" id="RHEA:43744"/>
        <dbReference type="Rhea" id="RHEA-COMP:10625"/>
        <dbReference type="Rhea" id="RHEA-COMP:10670"/>
        <dbReference type="ChEBI" id="CHEBI:15378"/>
        <dbReference type="ChEBI" id="CHEBI:30616"/>
        <dbReference type="ChEBI" id="CHEBI:32551"/>
        <dbReference type="ChEBI" id="CHEBI:33019"/>
        <dbReference type="ChEBI" id="CHEBI:82748"/>
        <dbReference type="ChEBI" id="CHEBI:83665"/>
        <dbReference type="ChEBI" id="CHEBI:456215"/>
        <dbReference type="EC" id="6.3.4.19"/>
    </reaction>
</comment>
<dbReference type="EMBL" id="KV407466">
    <property type="protein sequence ID" value="KZF19343.1"/>
    <property type="molecule type" value="Genomic_DNA"/>
</dbReference>
<dbReference type="Pfam" id="PF01171">
    <property type="entry name" value="ATP_bind_3"/>
    <property type="match status" value="2"/>
</dbReference>
<dbReference type="GO" id="GO:0008033">
    <property type="term" value="P:tRNA processing"/>
    <property type="evidence" value="ECO:0007669"/>
    <property type="project" value="UniProtKB-KW"/>
</dbReference>
<dbReference type="Gene3D" id="3.40.50.620">
    <property type="entry name" value="HUPs"/>
    <property type="match status" value="1"/>
</dbReference>
<feature type="compositionally biased region" description="Polar residues" evidence="7">
    <location>
        <begin position="680"/>
        <end position="689"/>
    </location>
</feature>
<dbReference type="PANTHER" id="PTHR43033">
    <property type="entry name" value="TRNA(ILE)-LYSIDINE SYNTHASE-RELATED"/>
    <property type="match status" value="1"/>
</dbReference>
<dbReference type="InParanoid" id="A0A164ZPF5"/>
<accession>A0A164ZPF5</accession>
<evidence type="ECO:0000256" key="4">
    <source>
        <dbReference type="ARBA" id="ARBA00022741"/>
    </source>
</evidence>
<feature type="region of interest" description="Disordered" evidence="7">
    <location>
        <begin position="497"/>
        <end position="692"/>
    </location>
</feature>
<evidence type="ECO:0000313" key="9">
    <source>
        <dbReference type="EMBL" id="KZF19343.1"/>
    </source>
</evidence>
<feature type="compositionally biased region" description="Polar residues" evidence="7">
    <location>
        <begin position="655"/>
        <end position="665"/>
    </location>
</feature>
<dbReference type="OrthoDB" id="434144at2759"/>
<dbReference type="SUPFAM" id="SSF52402">
    <property type="entry name" value="Adenine nucleotide alpha hydrolases-like"/>
    <property type="match status" value="1"/>
</dbReference>
<dbReference type="GO" id="GO:0032267">
    <property type="term" value="F:tRNA(Ile)-lysidine synthase activity"/>
    <property type="evidence" value="ECO:0007669"/>
    <property type="project" value="UniProtKB-EC"/>
</dbReference>
<dbReference type="InterPro" id="IPR012094">
    <property type="entry name" value="tRNA_Ile_lys_synt"/>
</dbReference>
<evidence type="ECO:0000256" key="6">
    <source>
        <dbReference type="ARBA" id="ARBA00048539"/>
    </source>
</evidence>
<feature type="compositionally biased region" description="Basic residues" evidence="7">
    <location>
        <begin position="635"/>
        <end position="647"/>
    </location>
</feature>
<dbReference type="EC" id="6.3.4.19" evidence="1"/>
<evidence type="ECO:0000256" key="5">
    <source>
        <dbReference type="ARBA" id="ARBA00022840"/>
    </source>
</evidence>
<dbReference type="InterPro" id="IPR014729">
    <property type="entry name" value="Rossmann-like_a/b/a_fold"/>
</dbReference>
<protein>
    <recommendedName>
        <fullName evidence="1">tRNA(Ile)-lysidine synthetase</fullName>
        <ecNumber evidence="1">6.3.4.19</ecNumber>
    </recommendedName>
</protein>
<dbReference type="PANTHER" id="PTHR43033:SF1">
    <property type="entry name" value="TRNA(ILE)-LYSIDINE SYNTHASE-RELATED"/>
    <property type="match status" value="1"/>
</dbReference>
<dbReference type="NCBIfam" id="TIGR02432">
    <property type="entry name" value="lysidine_TilS_N"/>
    <property type="match status" value="1"/>
</dbReference>
<keyword evidence="2" id="KW-0436">Ligase</keyword>
<keyword evidence="3" id="KW-0819">tRNA processing</keyword>
<evidence type="ECO:0000256" key="2">
    <source>
        <dbReference type="ARBA" id="ARBA00022598"/>
    </source>
</evidence>
<dbReference type="HAMAP" id="MF_01161">
    <property type="entry name" value="tRNA_Ile_lys_synt"/>
    <property type="match status" value="1"/>
</dbReference>
<feature type="domain" description="tRNA(Ile)-lysidine/2-thiocytidine synthase N-terminal" evidence="8">
    <location>
        <begin position="263"/>
        <end position="310"/>
    </location>
</feature>
<reference evidence="9 10" key="1">
    <citation type="journal article" date="2016" name="Fungal Biol.">
        <title>The genome of Xylona heveae provides a window into fungal endophytism.</title>
        <authorList>
            <person name="Gazis R."/>
            <person name="Kuo A."/>
            <person name="Riley R."/>
            <person name="LaButti K."/>
            <person name="Lipzen A."/>
            <person name="Lin J."/>
            <person name="Amirebrahimi M."/>
            <person name="Hesse C.N."/>
            <person name="Spatafora J.W."/>
            <person name="Henrissat B."/>
            <person name="Hainaut M."/>
            <person name="Grigoriev I.V."/>
            <person name="Hibbett D.S."/>
        </authorList>
    </citation>
    <scope>NUCLEOTIDE SEQUENCE [LARGE SCALE GENOMIC DNA]</scope>
    <source>
        <strain evidence="9 10">TC161</strain>
    </source>
</reference>
<gene>
    <name evidence="9" type="ORF">L228DRAFT_263683</name>
</gene>
<feature type="region of interest" description="Disordered" evidence="7">
    <location>
        <begin position="215"/>
        <end position="257"/>
    </location>
</feature>
<feature type="compositionally biased region" description="Low complexity" evidence="7">
    <location>
        <begin position="852"/>
        <end position="873"/>
    </location>
</feature>
<evidence type="ECO:0000259" key="8">
    <source>
        <dbReference type="Pfam" id="PF01171"/>
    </source>
</evidence>
<feature type="region of interest" description="Disordered" evidence="7">
    <location>
        <begin position="844"/>
        <end position="873"/>
    </location>
</feature>
<feature type="compositionally biased region" description="Basic residues" evidence="7">
    <location>
        <begin position="668"/>
        <end position="678"/>
    </location>
</feature>
<feature type="compositionally biased region" description="Basic residues" evidence="7">
    <location>
        <begin position="527"/>
        <end position="537"/>
    </location>
</feature>
<feature type="compositionally biased region" description="Low complexity" evidence="7">
    <location>
        <begin position="779"/>
        <end position="795"/>
    </location>
</feature>
<evidence type="ECO:0000313" key="10">
    <source>
        <dbReference type="Proteomes" id="UP000076632"/>
    </source>
</evidence>
<keyword evidence="10" id="KW-1185">Reference proteome</keyword>
<dbReference type="InterPro" id="IPR011063">
    <property type="entry name" value="TilS/TtcA_N"/>
</dbReference>
<dbReference type="AlphaFoldDB" id="A0A164ZPF5"/>
<organism evidence="9 10">
    <name type="scientific">Xylona heveae (strain CBS 132557 / TC161)</name>
    <dbReference type="NCBI Taxonomy" id="1328760"/>
    <lineage>
        <taxon>Eukaryota</taxon>
        <taxon>Fungi</taxon>
        <taxon>Dikarya</taxon>
        <taxon>Ascomycota</taxon>
        <taxon>Pezizomycotina</taxon>
        <taxon>Xylonomycetes</taxon>
        <taxon>Xylonales</taxon>
        <taxon>Xylonaceae</taxon>
        <taxon>Xylona</taxon>
    </lineage>
</organism>
<evidence type="ECO:0000256" key="3">
    <source>
        <dbReference type="ARBA" id="ARBA00022694"/>
    </source>
</evidence>
<dbReference type="Proteomes" id="UP000076632">
    <property type="component" value="Unassembled WGS sequence"/>
</dbReference>
<feature type="compositionally biased region" description="Polar residues" evidence="7">
    <location>
        <begin position="608"/>
        <end position="619"/>
    </location>
</feature>
<dbReference type="GeneID" id="28899650"/>
<dbReference type="RefSeq" id="XP_018184898.1">
    <property type="nucleotide sequence ID" value="XM_018334513.1"/>
</dbReference>
<evidence type="ECO:0000256" key="7">
    <source>
        <dbReference type="SAM" id="MobiDB-lite"/>
    </source>
</evidence>
<keyword evidence="5" id="KW-0067">ATP-binding</keyword>
<proteinExistence type="inferred from homology"/>
<dbReference type="InterPro" id="IPR012795">
    <property type="entry name" value="tRNA_Ile_lys_synt_N"/>
</dbReference>
<name>A0A164ZPF5_XYLHT</name>
<feature type="compositionally biased region" description="Polar residues" evidence="7">
    <location>
        <begin position="239"/>
        <end position="256"/>
    </location>
</feature>
<sequence>MMPVKGPLPQKALPINVATFYNALKAVWSRPEGRAGGAHAKLAIAVSGGVDSMALATLCRQLAKHQSSTQVPDFRFTAFVVDHGAREGSKEEAQRVLERVRKMGIRGSVLTLNWPKGVFPSQLPNFESQARTLRYKALGEACRAHGVPSILLGHHAEDQAETILMKISRGHGGGGLAGMIASSDIPECYGMHGIHQSGGWEPQFSIRKTNTFRKGQGAVSAKEKESAEDDLEADYYTRNAPTDGNSQYTSTGSSRPNGAILVERGGITIHRPLLNFTKDQLIATCEAAKTVWEEDVTNFDRTLTERNAVRYLLQQRQLPKALQAESVIRLSRRWQERTHDLESRAELAWRANEITLLDVRSGGVVVRFQKKLHGTKRIPEQYLQAHIQKMTQKGARMLRRAMELVSPQETIELPRLRTIVHNIFPDIQDPEFNEADRDLLPHTSFTACGIHFQRIFSPVHMPAEGESHASAETSFQKGTYLDDKYVWMLTRQPYIKASPGPEITIPPNSLRPKQQKIATESPGPSLKGKRQAAKRRLTRVESQDMYPSTPPKPPPRLSQQSGQSYPYTQPTPPYGPTSSSSTSSPLHHQQRRQFHQTHLTLLPHNSHPPESQQPESTAAPTPALNPEHLGQSQASKRRPSKKTKGLAHHGDIENTPGNISTSNSNPPQHHHKKRKPQHARSPSSSPATNTDHDIEAAPWHLWDGRVWIRVSNPTDRDVIIRPLNPQDLHPFRKWLEQHVSPKKVKQLDQLLAAAAPGKVRWTLPVLAWGGKRYGSPVSLYRPSPSVSSASTAPDSVESRDSSDSRHAEGSGEMVDDPAHTCPIIALPTLNFSIYTLSRSFPPSHPRSHYPFHPHNLSHSQSESQTQSQRSVSVSVSVSAASQVPQVRWQVRYKKIHIPPDRQGRERHDKVVVR</sequence>
<feature type="domain" description="tRNA(Ile)-lysidine/2-thiocytidine synthase N-terminal" evidence="8">
    <location>
        <begin position="42"/>
        <end position="184"/>
    </location>
</feature>
<keyword evidence="4" id="KW-0547">Nucleotide-binding</keyword>
<feature type="compositionally biased region" description="Basic and acidic residues" evidence="7">
    <location>
        <begin position="796"/>
        <end position="809"/>
    </location>
</feature>
<evidence type="ECO:0000256" key="1">
    <source>
        <dbReference type="ARBA" id="ARBA00013267"/>
    </source>
</evidence>
<dbReference type="CDD" id="cd01992">
    <property type="entry name" value="TilS_N"/>
    <property type="match status" value="1"/>
</dbReference>
<feature type="compositionally biased region" description="Low complexity" evidence="7">
    <location>
        <begin position="576"/>
        <end position="587"/>
    </location>
</feature>